<keyword evidence="7" id="KW-1185">Reference proteome</keyword>
<evidence type="ECO:0000256" key="4">
    <source>
        <dbReference type="RuleBase" id="RU000572"/>
    </source>
</evidence>
<organism evidence="6 7">
    <name type="scientific">Favolaschia claudopus</name>
    <dbReference type="NCBI Taxonomy" id="2862362"/>
    <lineage>
        <taxon>Eukaryota</taxon>
        <taxon>Fungi</taxon>
        <taxon>Dikarya</taxon>
        <taxon>Basidiomycota</taxon>
        <taxon>Agaricomycotina</taxon>
        <taxon>Agaricomycetes</taxon>
        <taxon>Agaricomycetidae</taxon>
        <taxon>Agaricales</taxon>
        <taxon>Marasmiineae</taxon>
        <taxon>Mycenaceae</taxon>
        <taxon>Favolaschia</taxon>
    </lineage>
</organism>
<dbReference type="PANTHER" id="PTHR11722:SF0">
    <property type="entry name" value="LARGE RIBOSOMAL SUBUNIT PROTEIN EL13"/>
    <property type="match status" value="1"/>
</dbReference>
<feature type="region of interest" description="Disordered" evidence="5">
    <location>
        <begin position="174"/>
        <end position="193"/>
    </location>
</feature>
<name>A0AAW0EIC9_9AGAR</name>
<dbReference type="EMBL" id="JAWWNJ010000001">
    <property type="protein sequence ID" value="KAK7064281.1"/>
    <property type="molecule type" value="Genomic_DNA"/>
</dbReference>
<dbReference type="Gene3D" id="1.20.5.110">
    <property type="match status" value="1"/>
</dbReference>
<proteinExistence type="inferred from homology"/>
<dbReference type="PROSITE" id="PS01104">
    <property type="entry name" value="RIBOSOMAL_L13E"/>
    <property type="match status" value="1"/>
</dbReference>
<evidence type="ECO:0000256" key="5">
    <source>
        <dbReference type="SAM" id="MobiDB-lite"/>
    </source>
</evidence>
<dbReference type="GO" id="GO:0006412">
    <property type="term" value="P:translation"/>
    <property type="evidence" value="ECO:0007669"/>
    <property type="project" value="InterPro"/>
</dbReference>
<evidence type="ECO:0000256" key="2">
    <source>
        <dbReference type="ARBA" id="ARBA00022980"/>
    </source>
</evidence>
<keyword evidence="2 4" id="KW-0689">Ribosomal protein</keyword>
<evidence type="ECO:0000256" key="1">
    <source>
        <dbReference type="ARBA" id="ARBA00005640"/>
    </source>
</evidence>
<dbReference type="GO" id="GO:0003735">
    <property type="term" value="F:structural constituent of ribosome"/>
    <property type="evidence" value="ECO:0007669"/>
    <property type="project" value="InterPro"/>
</dbReference>
<reference evidence="6 7" key="1">
    <citation type="journal article" date="2024" name="J Genomics">
        <title>Draft genome sequencing and assembly of Favolaschia claudopus CIRM-BRFM 2984 isolated from oak limbs.</title>
        <authorList>
            <person name="Navarro D."/>
            <person name="Drula E."/>
            <person name="Chaduli D."/>
            <person name="Cazenave R."/>
            <person name="Ahrendt S."/>
            <person name="Wang J."/>
            <person name="Lipzen A."/>
            <person name="Daum C."/>
            <person name="Barry K."/>
            <person name="Grigoriev I.V."/>
            <person name="Favel A."/>
            <person name="Rosso M.N."/>
            <person name="Martin F."/>
        </authorList>
    </citation>
    <scope>NUCLEOTIDE SEQUENCE [LARGE SCALE GENOMIC DNA]</scope>
    <source>
        <strain evidence="6 7">CIRM-BRFM 2984</strain>
    </source>
</reference>
<dbReference type="PANTHER" id="PTHR11722">
    <property type="entry name" value="60S RIBOSOMAL PROTEIN L13"/>
    <property type="match status" value="1"/>
</dbReference>
<evidence type="ECO:0000313" key="7">
    <source>
        <dbReference type="Proteomes" id="UP001362999"/>
    </source>
</evidence>
<dbReference type="InterPro" id="IPR001380">
    <property type="entry name" value="Ribosomal_eL13"/>
</dbReference>
<accession>A0AAW0EIC9</accession>
<keyword evidence="3 4" id="KW-0687">Ribonucleoprotein</keyword>
<dbReference type="InterPro" id="IPR018256">
    <property type="entry name" value="Ribosomal_eL13_CS"/>
</dbReference>
<evidence type="ECO:0000313" key="6">
    <source>
        <dbReference type="EMBL" id="KAK7064281.1"/>
    </source>
</evidence>
<dbReference type="Pfam" id="PF01294">
    <property type="entry name" value="Ribosomal_L13e"/>
    <property type="match status" value="1"/>
</dbReference>
<dbReference type="Proteomes" id="UP001362999">
    <property type="component" value="Unassembled WGS sequence"/>
</dbReference>
<protein>
    <recommendedName>
        <fullName evidence="4">60S ribosomal protein L13</fullName>
    </recommendedName>
</protein>
<sequence>MNSRWKLPASSEVELETWYCGSDRSFPRPCLSEVFLKVVAHPPSRHPQDFVLLHGNHFRKDWQRRVRTWFDQPGRKLRRRNARKAKAATLGVRPTEPLRPAVRGQTVRYNRKVREGRGFTLGELKEAGIGRKEARGVGIVVDHRRRNLSEEGKKINVERLLAYKSKLIVFPRKAGKPKKGDSTGDDLTAPTTRAAFPLPNTYEAEAPRKITAEEREFEAYRTLRVARANARHEGARKVRQAKKDEEEANKKKSILCAYKITQPIHTRFRIPDIVQDIRRF</sequence>
<comment type="similarity">
    <text evidence="1 4">Belongs to the eukaryotic ribosomal protein eL13 family.</text>
</comment>
<dbReference type="GO" id="GO:0003723">
    <property type="term" value="F:RNA binding"/>
    <property type="evidence" value="ECO:0007669"/>
    <property type="project" value="TreeGrafter"/>
</dbReference>
<dbReference type="HAMAP" id="MF_00499">
    <property type="entry name" value="Ribosomal_eL13"/>
    <property type="match status" value="1"/>
</dbReference>
<dbReference type="AlphaFoldDB" id="A0AAW0EIC9"/>
<dbReference type="FunFam" id="1.20.5.110:FF:000003">
    <property type="entry name" value="60S ribosomal protein L13"/>
    <property type="match status" value="1"/>
</dbReference>
<evidence type="ECO:0000256" key="3">
    <source>
        <dbReference type="ARBA" id="ARBA00023274"/>
    </source>
</evidence>
<dbReference type="GO" id="GO:0022625">
    <property type="term" value="C:cytosolic large ribosomal subunit"/>
    <property type="evidence" value="ECO:0007669"/>
    <property type="project" value="TreeGrafter"/>
</dbReference>
<gene>
    <name evidence="6" type="ORF">R3P38DRAFT_2757016</name>
</gene>
<comment type="caution">
    <text evidence="6">The sequence shown here is derived from an EMBL/GenBank/DDBJ whole genome shotgun (WGS) entry which is preliminary data.</text>
</comment>